<reference evidence="1 2" key="1">
    <citation type="submission" date="2021-12" db="EMBL/GenBank/DDBJ databases">
        <title>Discovery of the Pendulisporaceae a myxobacterial family with distinct sporulation behavior and unique specialized metabolism.</title>
        <authorList>
            <person name="Garcia R."/>
            <person name="Popoff A."/>
            <person name="Bader C.D."/>
            <person name="Loehr J."/>
            <person name="Walesch S."/>
            <person name="Walt C."/>
            <person name="Boldt J."/>
            <person name="Bunk B."/>
            <person name="Haeckl F.J.F.P.J."/>
            <person name="Gunesch A.P."/>
            <person name="Birkelbach J."/>
            <person name="Nuebel U."/>
            <person name="Pietschmann T."/>
            <person name="Bach T."/>
            <person name="Mueller R."/>
        </authorList>
    </citation>
    <scope>NUCLEOTIDE SEQUENCE [LARGE SCALE GENOMIC DNA]</scope>
    <source>
        <strain evidence="1 2">MSr12523</strain>
    </source>
</reference>
<evidence type="ECO:0000313" key="2">
    <source>
        <dbReference type="Proteomes" id="UP001379533"/>
    </source>
</evidence>
<gene>
    <name evidence="1" type="ORF">LZC95_35495</name>
</gene>
<proteinExistence type="predicted"/>
<accession>A0ABZ2K126</accession>
<evidence type="ECO:0000313" key="1">
    <source>
        <dbReference type="EMBL" id="WXA91744.1"/>
    </source>
</evidence>
<protein>
    <submittedName>
        <fullName evidence="1">Uncharacterized protein</fullName>
    </submittedName>
</protein>
<name>A0ABZ2K126_9BACT</name>
<keyword evidence="2" id="KW-1185">Reference proteome</keyword>
<sequence>MSHASHEVKKQLEATIAALEEFRDETRVKLHLAGMEARDRWNELEPHLLDVQDRARKVASKLDDIAALLTGH</sequence>
<dbReference type="EMBL" id="CP089982">
    <property type="protein sequence ID" value="WXA91744.1"/>
    <property type="molecule type" value="Genomic_DNA"/>
</dbReference>
<dbReference type="RefSeq" id="WP_394842367.1">
    <property type="nucleotide sequence ID" value="NZ_CP089982.1"/>
</dbReference>
<organism evidence="1 2">
    <name type="scientific">Pendulispora brunnea</name>
    <dbReference type="NCBI Taxonomy" id="2905690"/>
    <lineage>
        <taxon>Bacteria</taxon>
        <taxon>Pseudomonadati</taxon>
        <taxon>Myxococcota</taxon>
        <taxon>Myxococcia</taxon>
        <taxon>Myxococcales</taxon>
        <taxon>Sorangiineae</taxon>
        <taxon>Pendulisporaceae</taxon>
        <taxon>Pendulispora</taxon>
    </lineage>
</organism>
<dbReference type="Proteomes" id="UP001379533">
    <property type="component" value="Chromosome"/>
</dbReference>